<evidence type="ECO:0000313" key="9">
    <source>
        <dbReference type="EMBL" id="CAF4130031.1"/>
    </source>
</evidence>
<dbReference type="EMBL" id="CAJOBO010000544">
    <property type="protein sequence ID" value="CAF4244898.1"/>
    <property type="molecule type" value="Genomic_DNA"/>
</dbReference>
<evidence type="ECO:0000313" key="4">
    <source>
        <dbReference type="EMBL" id="CAF3214840.1"/>
    </source>
</evidence>
<evidence type="ECO:0000313" key="11">
    <source>
        <dbReference type="EMBL" id="CAF4304548.1"/>
    </source>
</evidence>
<dbReference type="Proteomes" id="UP000663865">
    <property type="component" value="Unassembled WGS sequence"/>
</dbReference>
<dbReference type="Proteomes" id="UP000663862">
    <property type="component" value="Unassembled WGS sequence"/>
</dbReference>
<evidence type="ECO:0000313" key="14">
    <source>
        <dbReference type="Proteomes" id="UP000663872"/>
    </source>
</evidence>
<dbReference type="Proteomes" id="UP000663869">
    <property type="component" value="Unassembled WGS sequence"/>
</dbReference>
<dbReference type="Proteomes" id="UP000663851">
    <property type="component" value="Unassembled WGS sequence"/>
</dbReference>
<comment type="caution">
    <text evidence="8">The sequence shown here is derived from an EMBL/GenBank/DDBJ whole genome shotgun (WGS) entry which is preliminary data.</text>
</comment>
<dbReference type="PANTHER" id="PTHR14758:SF1">
    <property type="entry name" value="CENTROSOME-ASSOCIATED FAM110 C-TERMINAL DOMAIN-CONTAINING PROTEIN"/>
    <property type="match status" value="1"/>
</dbReference>
<evidence type="ECO:0000313" key="12">
    <source>
        <dbReference type="EMBL" id="CAF4550506.1"/>
    </source>
</evidence>
<evidence type="ECO:0000313" key="15">
    <source>
        <dbReference type="Proteomes" id="UP000663873"/>
    </source>
</evidence>
<gene>
    <name evidence="7" type="ORF">FME351_LOCUS9950</name>
    <name evidence="8" type="ORF">GRG538_LOCUS26728</name>
    <name evidence="10" type="ORF">HFQ381_LOCUS10076</name>
    <name evidence="6" type="ORF">KIK155_LOCUS6070</name>
    <name evidence="4" type="ORF">LUA448_LOCUS2959</name>
    <name evidence="12" type="ORF">QYT958_LOCUS8268</name>
    <name evidence="5" type="ORF">TIS948_LOCUS20832</name>
    <name evidence="13" type="ORF">TOA249_LOCUS12938</name>
    <name evidence="11" type="ORF">TSG867_LOCUS6475</name>
    <name evidence="9" type="ORF">UJA718_LOCUS2166</name>
</gene>
<evidence type="ECO:0000259" key="3">
    <source>
        <dbReference type="Pfam" id="PF14160"/>
    </source>
</evidence>
<organism evidence="8 14">
    <name type="scientific">Rotaria socialis</name>
    <dbReference type="NCBI Taxonomy" id="392032"/>
    <lineage>
        <taxon>Eukaryota</taxon>
        <taxon>Metazoa</taxon>
        <taxon>Spiralia</taxon>
        <taxon>Gnathifera</taxon>
        <taxon>Rotifera</taxon>
        <taxon>Eurotatoria</taxon>
        <taxon>Bdelloidea</taxon>
        <taxon>Philodinida</taxon>
        <taxon>Philodinidae</taxon>
        <taxon>Rotaria</taxon>
    </lineage>
</organism>
<accession>A0A818T8X9</accession>
<dbReference type="Proteomes" id="UP000663833">
    <property type="component" value="Unassembled WGS sequence"/>
</dbReference>
<dbReference type="Proteomes" id="UP000663873">
    <property type="component" value="Unassembled WGS sequence"/>
</dbReference>
<evidence type="ECO:0000313" key="5">
    <source>
        <dbReference type="EMBL" id="CAF3327121.1"/>
    </source>
</evidence>
<dbReference type="OrthoDB" id="10028183at2759"/>
<evidence type="ECO:0000256" key="1">
    <source>
        <dbReference type="ARBA" id="ARBA00010576"/>
    </source>
</evidence>
<dbReference type="Pfam" id="PF14160">
    <property type="entry name" value="FAM110_C"/>
    <property type="match status" value="1"/>
</dbReference>
<dbReference type="EMBL" id="CAJOBS010000748">
    <property type="protein sequence ID" value="CAF4636194.1"/>
    <property type="molecule type" value="Genomic_DNA"/>
</dbReference>
<dbReference type="InterPro" id="IPR025740">
    <property type="entry name" value="FAM110"/>
</dbReference>
<evidence type="ECO:0000313" key="10">
    <source>
        <dbReference type="EMBL" id="CAF4244898.1"/>
    </source>
</evidence>
<dbReference type="EMBL" id="CAJNYT010004638">
    <property type="protein sequence ID" value="CAF3676513.1"/>
    <property type="molecule type" value="Genomic_DNA"/>
</dbReference>
<dbReference type="EMBL" id="CAJOBP010000142">
    <property type="protein sequence ID" value="CAF4130031.1"/>
    <property type="molecule type" value="Genomic_DNA"/>
</dbReference>
<comment type="similarity">
    <text evidence="1">Belongs to the FAM110 family.</text>
</comment>
<dbReference type="Proteomes" id="UP000663872">
    <property type="component" value="Unassembled WGS sequence"/>
</dbReference>
<evidence type="ECO:0000313" key="8">
    <source>
        <dbReference type="EMBL" id="CAF3676513.1"/>
    </source>
</evidence>
<sequence length="208" mass="24165">MQQYQQHHYIDRRRPQLMNNSDKTRNDEFYVKLERLRSTTAASTSKQCSHRSATELLDETKAFFVKSQEVLRNRQTLRSNKTLNEQHQERVTPSFRMAQPRRSPYNYDEYEDDRFRLDSLDLSLRSSIHSISTPNSTTKSSDCAAFESVSLLSFSDQTTLDSTNSLSNIKRTVVPSTSVTVIERNARIIKWLFQLNKANASPSFSDLR</sequence>
<dbReference type="PANTHER" id="PTHR14758">
    <property type="entry name" value="AGAP005440-PA"/>
    <property type="match status" value="1"/>
</dbReference>
<evidence type="ECO:0000313" key="6">
    <source>
        <dbReference type="EMBL" id="CAF3378534.1"/>
    </source>
</evidence>
<reference evidence="8" key="1">
    <citation type="submission" date="2021-02" db="EMBL/GenBank/DDBJ databases">
        <authorList>
            <person name="Nowell W R."/>
        </authorList>
    </citation>
    <scope>NUCLEOTIDE SEQUENCE</scope>
</reference>
<evidence type="ECO:0000313" key="7">
    <source>
        <dbReference type="EMBL" id="CAF3410699.1"/>
    </source>
</evidence>
<dbReference type="EMBL" id="CAJNXB010003616">
    <property type="protein sequence ID" value="CAF3327121.1"/>
    <property type="molecule type" value="Genomic_DNA"/>
</dbReference>
<name>A0A818T8X9_9BILA</name>
<dbReference type="EMBL" id="CAJNYD010000105">
    <property type="protein sequence ID" value="CAF3214840.1"/>
    <property type="molecule type" value="Genomic_DNA"/>
</dbReference>
<dbReference type="Proteomes" id="UP000663838">
    <property type="component" value="Unassembled WGS sequence"/>
</dbReference>
<dbReference type="InterPro" id="IPR025741">
    <property type="entry name" value="FAM110_C"/>
</dbReference>
<dbReference type="AlphaFoldDB" id="A0A818T8X9"/>
<dbReference type="EMBL" id="CAJOBQ010000242">
    <property type="protein sequence ID" value="CAF4304548.1"/>
    <property type="molecule type" value="Genomic_DNA"/>
</dbReference>
<dbReference type="EMBL" id="CAJNYU010001113">
    <property type="protein sequence ID" value="CAF3410699.1"/>
    <property type="molecule type" value="Genomic_DNA"/>
</dbReference>
<protein>
    <recommendedName>
        <fullName evidence="3">Centrosome-associated FAM110 C-terminal domain-containing protein</fullName>
    </recommendedName>
</protein>
<dbReference type="EMBL" id="CAJOBR010000823">
    <property type="protein sequence ID" value="CAF4550506.1"/>
    <property type="molecule type" value="Genomic_DNA"/>
</dbReference>
<evidence type="ECO:0000313" key="13">
    <source>
        <dbReference type="EMBL" id="CAF4636194.1"/>
    </source>
</evidence>
<keyword evidence="15" id="KW-1185">Reference proteome</keyword>
<proteinExistence type="inferred from homology"/>
<dbReference type="EMBL" id="CAJNYV010000754">
    <property type="protein sequence ID" value="CAF3378534.1"/>
    <property type="molecule type" value="Genomic_DNA"/>
</dbReference>
<dbReference type="Proteomes" id="UP000663825">
    <property type="component" value="Unassembled WGS sequence"/>
</dbReference>
<feature type="region of interest" description="Disordered" evidence="2">
    <location>
        <begin position="1"/>
        <end position="25"/>
    </location>
</feature>
<dbReference type="Proteomes" id="UP000663848">
    <property type="component" value="Unassembled WGS sequence"/>
</dbReference>
<evidence type="ECO:0000256" key="2">
    <source>
        <dbReference type="SAM" id="MobiDB-lite"/>
    </source>
</evidence>
<feature type="domain" description="Centrosome-associated FAM110 C-terminal" evidence="3">
    <location>
        <begin position="132"/>
        <end position="198"/>
    </location>
</feature>